<dbReference type="InterPro" id="IPR027368">
    <property type="entry name" value="MnmE_dom2"/>
</dbReference>
<dbReference type="InterPro" id="IPR005225">
    <property type="entry name" value="Small_GTP-bd"/>
</dbReference>
<keyword evidence="7 10" id="KW-0460">Magnesium</keyword>
<dbReference type="InterPro" id="IPR025867">
    <property type="entry name" value="MnmE_helical"/>
</dbReference>
<dbReference type="OrthoDB" id="9805918at2"/>
<keyword evidence="6 10" id="KW-0378">Hydrolase</keyword>
<comment type="function">
    <text evidence="10">Exhibits a very high intrinsic GTPase hydrolysis rate. Involved in the addition of a carboxymethylaminomethyl (cmnm) group at the wobble position (U34) of certain tRNAs, forming tRNA-cmnm(5)s(2)U34.</text>
</comment>
<feature type="binding site" evidence="10">
    <location>
        <position position="253"/>
    </location>
    <ligand>
        <name>Mg(2+)</name>
        <dbReference type="ChEBI" id="CHEBI:18420"/>
    </ligand>
</feature>
<evidence type="ECO:0000256" key="9">
    <source>
        <dbReference type="ARBA" id="ARBA00023134"/>
    </source>
</evidence>
<evidence type="ECO:0000313" key="14">
    <source>
        <dbReference type="Proteomes" id="UP000295620"/>
    </source>
</evidence>
<comment type="cofactor">
    <cofactor evidence="10">
        <name>K(+)</name>
        <dbReference type="ChEBI" id="CHEBI:29103"/>
    </cofactor>
    <text evidence="10">Binds 1 potassium ion per subunit.</text>
</comment>
<dbReference type="GO" id="GO:0042802">
    <property type="term" value="F:identical protein binding"/>
    <property type="evidence" value="ECO:0007669"/>
    <property type="project" value="UniProtKB-ARBA"/>
</dbReference>
<dbReference type="Proteomes" id="UP000295620">
    <property type="component" value="Unassembled WGS sequence"/>
</dbReference>
<evidence type="ECO:0000256" key="1">
    <source>
        <dbReference type="ARBA" id="ARBA00011043"/>
    </source>
</evidence>
<evidence type="ECO:0000256" key="8">
    <source>
        <dbReference type="ARBA" id="ARBA00022958"/>
    </source>
</evidence>
<evidence type="ECO:0000256" key="4">
    <source>
        <dbReference type="ARBA" id="ARBA00022723"/>
    </source>
</evidence>
<keyword evidence="3 10" id="KW-0819">tRNA processing</keyword>
<protein>
    <recommendedName>
        <fullName evidence="10">tRNA modification GTPase MnmE</fullName>
        <ecNumber evidence="10">3.6.-.-</ecNumber>
    </recommendedName>
</protein>
<dbReference type="InterPro" id="IPR006073">
    <property type="entry name" value="GTP-bd"/>
</dbReference>
<dbReference type="Gene3D" id="3.30.1360.120">
    <property type="entry name" value="Probable tRNA modification gtpase trme, domain 1"/>
    <property type="match status" value="1"/>
</dbReference>
<keyword evidence="8 10" id="KW-0630">Potassium</keyword>
<dbReference type="NCBIfam" id="TIGR00450">
    <property type="entry name" value="mnmE_trmE_thdF"/>
    <property type="match status" value="1"/>
</dbReference>
<dbReference type="Gene3D" id="1.20.120.430">
    <property type="entry name" value="tRNA modification GTPase MnmE domain 2"/>
    <property type="match status" value="1"/>
</dbReference>
<accession>A0A4R6T1G9</accession>
<dbReference type="HAMAP" id="MF_00379">
    <property type="entry name" value="GTPase_MnmE"/>
    <property type="match status" value="1"/>
</dbReference>
<keyword evidence="2 10" id="KW-0963">Cytoplasm</keyword>
<dbReference type="SUPFAM" id="SSF116878">
    <property type="entry name" value="TrmE connector domain"/>
    <property type="match status" value="1"/>
</dbReference>
<dbReference type="FunFam" id="3.40.50.300:FF:001376">
    <property type="entry name" value="tRNA modification GTPase MnmE"/>
    <property type="match status" value="1"/>
</dbReference>
<gene>
    <name evidence="10" type="primary">mnmE</name>
    <name evidence="10" type="synonym">trmE</name>
    <name evidence="13" type="ORF">ATK78_0600</name>
</gene>
<dbReference type="InterPro" id="IPR031168">
    <property type="entry name" value="G_TrmE"/>
</dbReference>
<evidence type="ECO:0000256" key="6">
    <source>
        <dbReference type="ARBA" id="ARBA00022801"/>
    </source>
</evidence>
<dbReference type="PANTHER" id="PTHR42714">
    <property type="entry name" value="TRNA MODIFICATION GTPASE GTPBP3"/>
    <property type="match status" value="1"/>
</dbReference>
<feature type="binding site" evidence="10">
    <location>
        <begin position="247"/>
        <end position="253"/>
    </location>
    <ligand>
        <name>GTP</name>
        <dbReference type="ChEBI" id="CHEBI:37565"/>
    </ligand>
</feature>
<feature type="binding site" evidence="10">
    <location>
        <begin position="272"/>
        <end position="275"/>
    </location>
    <ligand>
        <name>GTP</name>
        <dbReference type="ChEBI" id="CHEBI:37565"/>
    </ligand>
</feature>
<dbReference type="InterPro" id="IPR018948">
    <property type="entry name" value="GTP-bd_TrmE_N"/>
</dbReference>
<dbReference type="InterPro" id="IPR004520">
    <property type="entry name" value="GTPase_MnmE"/>
</dbReference>
<keyword evidence="14" id="KW-1185">Reference proteome</keyword>
<feature type="domain" description="TrmE-type G" evidence="12">
    <location>
        <begin position="218"/>
        <end position="377"/>
    </location>
</feature>
<evidence type="ECO:0000313" key="13">
    <source>
        <dbReference type="EMBL" id="TDQ11478.1"/>
    </source>
</evidence>
<dbReference type="CDD" id="cd14858">
    <property type="entry name" value="TrmE_N"/>
    <property type="match status" value="1"/>
</dbReference>
<evidence type="ECO:0000256" key="11">
    <source>
        <dbReference type="RuleBase" id="RU003313"/>
    </source>
</evidence>
<reference evidence="13 14" key="1">
    <citation type="submission" date="2019-03" db="EMBL/GenBank/DDBJ databases">
        <title>Genomic Encyclopedia of Archaeal and Bacterial Type Strains, Phase II (KMG-II): from individual species to whole genera.</title>
        <authorList>
            <person name="Goeker M."/>
        </authorList>
    </citation>
    <scope>NUCLEOTIDE SEQUENCE [LARGE SCALE GENOMIC DNA]</scope>
    <source>
        <strain evidence="13 14">DSM 19035</strain>
    </source>
</reference>
<keyword evidence="5 10" id="KW-0547">Nucleotide-binding</keyword>
<dbReference type="GO" id="GO:0005525">
    <property type="term" value="F:GTP binding"/>
    <property type="evidence" value="ECO:0007669"/>
    <property type="project" value="UniProtKB-UniRule"/>
</dbReference>
<evidence type="ECO:0000256" key="2">
    <source>
        <dbReference type="ARBA" id="ARBA00022490"/>
    </source>
</evidence>
<dbReference type="AlphaFoldDB" id="A0A4R6T1G9"/>
<feature type="binding site" evidence="10">
    <location>
        <position position="228"/>
    </location>
    <ligand>
        <name>K(+)</name>
        <dbReference type="ChEBI" id="CHEBI:29103"/>
    </ligand>
</feature>
<comment type="subcellular location">
    <subcellularLocation>
        <location evidence="10">Cytoplasm</location>
    </subcellularLocation>
</comment>
<dbReference type="NCBIfam" id="TIGR00231">
    <property type="entry name" value="small_GTP"/>
    <property type="match status" value="1"/>
</dbReference>
<dbReference type="PROSITE" id="PS51709">
    <property type="entry name" value="G_TRME"/>
    <property type="match status" value="1"/>
</dbReference>
<dbReference type="Pfam" id="PF10396">
    <property type="entry name" value="TrmE_N"/>
    <property type="match status" value="1"/>
</dbReference>
<comment type="caution">
    <text evidence="10">Lacks conserved residue(s) required for the propagation of feature annotation.</text>
</comment>
<dbReference type="SUPFAM" id="SSF52540">
    <property type="entry name" value="P-loop containing nucleoside triphosphate hydrolases"/>
    <property type="match status" value="1"/>
</dbReference>
<dbReference type="FunFam" id="3.30.1360.120:FF:000003">
    <property type="entry name" value="tRNA modification GTPase MnmE"/>
    <property type="match status" value="1"/>
</dbReference>
<dbReference type="GO" id="GO:0005829">
    <property type="term" value="C:cytosol"/>
    <property type="evidence" value="ECO:0007669"/>
    <property type="project" value="TreeGrafter"/>
</dbReference>
<evidence type="ECO:0000256" key="3">
    <source>
        <dbReference type="ARBA" id="ARBA00022694"/>
    </source>
</evidence>
<evidence type="ECO:0000256" key="5">
    <source>
        <dbReference type="ARBA" id="ARBA00022741"/>
    </source>
</evidence>
<dbReference type="Pfam" id="PF01926">
    <property type="entry name" value="MMR_HSR1"/>
    <property type="match status" value="1"/>
</dbReference>
<evidence type="ECO:0000256" key="10">
    <source>
        <dbReference type="HAMAP-Rule" id="MF_00379"/>
    </source>
</evidence>
<name>A0A4R6T1G9_9SPHI</name>
<dbReference type="CDD" id="cd04164">
    <property type="entry name" value="trmE"/>
    <property type="match status" value="1"/>
</dbReference>
<keyword evidence="4 10" id="KW-0479">Metal-binding</keyword>
<sequence>MITTDTIVALSTPPGAGAIGVIRLSGDDAIRIANSVFSGKNLLEQDSHTLHFGLIKDGPVVIDEVVVSLFVAPKSYTKENVVEISCHGSNYIIQQIISLLIRKGATAAKPGEFTLRAFLNGSLDLSQAEAVADLISSDSAAAHSVAMNQLRGGFSTELNVLRDQLIHFASMIELELDFAEEDVEFANREQLHELINKISLVLNKLIRSFELGNVIKSGINTVIAGRPNAGKSTLLNALLNEDRAIVSEIAGTTRDTIEEVLNINGINFRLIDTAGIREATDTIEAIGVEKTMQKISQSAVLVYLFDIANLSATEIREDILSLHKPGIAFVAVANKIDLAGDVLPELNLPDGVQVISISAKENQQIEELKQLLYDTAVGDQLSDSHTMVTNIRHVEALQRTQDALSSVQNGLDNPVTSDFLAMDIKLALYQLGTVTGQVTTDDLLENIFSKFCIGK</sequence>
<dbReference type="InterPro" id="IPR027417">
    <property type="entry name" value="P-loop_NTPase"/>
</dbReference>
<dbReference type="GO" id="GO:0046872">
    <property type="term" value="F:metal ion binding"/>
    <property type="evidence" value="ECO:0007669"/>
    <property type="project" value="UniProtKB-KW"/>
</dbReference>
<organism evidence="13 14">
    <name type="scientific">Pedobacter metabolipauper</name>
    <dbReference type="NCBI Taxonomy" id="425513"/>
    <lineage>
        <taxon>Bacteria</taxon>
        <taxon>Pseudomonadati</taxon>
        <taxon>Bacteroidota</taxon>
        <taxon>Sphingobacteriia</taxon>
        <taxon>Sphingobacteriales</taxon>
        <taxon>Sphingobacteriaceae</taxon>
        <taxon>Pedobacter</taxon>
    </lineage>
</organism>
<dbReference type="GO" id="GO:0003924">
    <property type="term" value="F:GTPase activity"/>
    <property type="evidence" value="ECO:0007669"/>
    <property type="project" value="UniProtKB-UniRule"/>
</dbReference>
<comment type="caution">
    <text evidence="13">The sequence shown here is derived from an EMBL/GenBank/DDBJ whole genome shotgun (WGS) entry which is preliminary data.</text>
</comment>
<evidence type="ECO:0000256" key="7">
    <source>
        <dbReference type="ARBA" id="ARBA00022842"/>
    </source>
</evidence>
<dbReference type="RefSeq" id="WP_133574551.1">
    <property type="nucleotide sequence ID" value="NZ_SNYC01000003.1"/>
</dbReference>
<dbReference type="InterPro" id="IPR027266">
    <property type="entry name" value="TrmE/GcvT-like"/>
</dbReference>
<feature type="binding site" evidence="10">
    <location>
        <position position="232"/>
    </location>
    <ligand>
        <name>Mg(2+)</name>
        <dbReference type="ChEBI" id="CHEBI:18420"/>
    </ligand>
</feature>
<keyword evidence="9 10" id="KW-0342">GTP-binding</keyword>
<dbReference type="GO" id="GO:0002098">
    <property type="term" value="P:tRNA wobble uridine modification"/>
    <property type="evidence" value="ECO:0007669"/>
    <property type="project" value="TreeGrafter"/>
</dbReference>
<dbReference type="Gene3D" id="3.40.50.300">
    <property type="entry name" value="P-loop containing nucleotide triphosphate hydrolases"/>
    <property type="match status" value="1"/>
</dbReference>
<dbReference type="Pfam" id="PF12631">
    <property type="entry name" value="MnmE_helical"/>
    <property type="match status" value="1"/>
</dbReference>
<evidence type="ECO:0000259" key="12">
    <source>
        <dbReference type="PROSITE" id="PS51709"/>
    </source>
</evidence>
<proteinExistence type="inferred from homology"/>
<dbReference type="EC" id="3.6.-.-" evidence="10"/>
<feature type="binding site" evidence="10">
    <location>
        <position position="249"/>
    </location>
    <ligand>
        <name>K(+)</name>
        <dbReference type="ChEBI" id="CHEBI:29103"/>
    </ligand>
</feature>
<feature type="binding site" evidence="10">
    <location>
        <position position="247"/>
    </location>
    <ligand>
        <name>K(+)</name>
        <dbReference type="ChEBI" id="CHEBI:29103"/>
    </ligand>
</feature>
<dbReference type="GO" id="GO:0030488">
    <property type="term" value="P:tRNA methylation"/>
    <property type="evidence" value="ECO:0007669"/>
    <property type="project" value="TreeGrafter"/>
</dbReference>
<comment type="similarity">
    <text evidence="1 10 11">Belongs to the TRAFAC class TrmE-Era-EngA-EngB-Septin-like GTPase superfamily. TrmE GTPase family.</text>
</comment>
<feature type="binding site" evidence="10">
    <location>
        <begin position="228"/>
        <end position="233"/>
    </location>
    <ligand>
        <name>GTP</name>
        <dbReference type="ChEBI" id="CHEBI:37565"/>
    </ligand>
</feature>
<dbReference type="EMBL" id="SNYC01000003">
    <property type="protein sequence ID" value="TDQ11478.1"/>
    <property type="molecule type" value="Genomic_DNA"/>
</dbReference>
<dbReference type="PANTHER" id="PTHR42714:SF2">
    <property type="entry name" value="TRNA MODIFICATION GTPASE GTPBP3, MITOCHONDRIAL"/>
    <property type="match status" value="1"/>
</dbReference>
<feature type="binding site" evidence="10">
    <location>
        <position position="252"/>
    </location>
    <ligand>
        <name>K(+)</name>
        <dbReference type="ChEBI" id="CHEBI:29103"/>
    </ligand>
</feature>
<comment type="subunit">
    <text evidence="10">Homodimer. Heterotetramer of two MnmE and two MnmG subunits.</text>
</comment>